<evidence type="ECO:0008006" key="4">
    <source>
        <dbReference type="Google" id="ProtNLM"/>
    </source>
</evidence>
<gene>
    <name evidence="2" type="ORF">ACFFIC_16230</name>
</gene>
<reference evidence="2 3" key="1">
    <citation type="submission" date="2024-09" db="EMBL/GenBank/DDBJ databases">
        <authorList>
            <person name="Sun Q."/>
            <person name="Mori K."/>
        </authorList>
    </citation>
    <scope>NUCLEOTIDE SEQUENCE [LARGE SCALE GENOMIC DNA]</scope>
    <source>
        <strain evidence="2 3">CCM 7468</strain>
    </source>
</reference>
<keyword evidence="1" id="KW-0732">Signal</keyword>
<sequence>MFLRIAALLGLAFLPACATITTSPSQNLTVLTEPAGASCEIERNGAPLAVVNPTPGTVRIGKSNRETTITCTRDGHLPAQTALSPEFQPMFLGNILLGGVVGIVVDVSTGAISKYPDSIQIALTPASPAPSGPVISDLSPANPPAQTSAVRHAGDDRVATIRAACGPSGCGAPTGEAGIERKGALAMLGAEPSQPR</sequence>
<accession>A0ABV6IU09</accession>
<feature type="chain" id="PRO_5046201460" description="PEGA domain-containing protein" evidence="1">
    <location>
        <begin position="19"/>
        <end position="196"/>
    </location>
</feature>
<organism evidence="2 3">
    <name type="scientific">Muricoccus vinaceus</name>
    <dbReference type="NCBI Taxonomy" id="424704"/>
    <lineage>
        <taxon>Bacteria</taxon>
        <taxon>Pseudomonadati</taxon>
        <taxon>Pseudomonadota</taxon>
        <taxon>Alphaproteobacteria</taxon>
        <taxon>Acetobacterales</taxon>
        <taxon>Roseomonadaceae</taxon>
        <taxon>Muricoccus</taxon>
    </lineage>
</organism>
<protein>
    <recommendedName>
        <fullName evidence="4">PEGA domain-containing protein</fullName>
    </recommendedName>
</protein>
<feature type="signal peptide" evidence="1">
    <location>
        <begin position="1"/>
        <end position="18"/>
    </location>
</feature>
<dbReference type="RefSeq" id="WP_377052172.1">
    <property type="nucleotide sequence ID" value="NZ_JBHLVZ010000043.1"/>
</dbReference>
<dbReference type="EMBL" id="JBHLVZ010000043">
    <property type="protein sequence ID" value="MFC0387087.1"/>
    <property type="molecule type" value="Genomic_DNA"/>
</dbReference>
<name>A0ABV6IU09_9PROT</name>
<evidence type="ECO:0000313" key="3">
    <source>
        <dbReference type="Proteomes" id="UP001589789"/>
    </source>
</evidence>
<comment type="caution">
    <text evidence="2">The sequence shown here is derived from an EMBL/GenBank/DDBJ whole genome shotgun (WGS) entry which is preliminary data.</text>
</comment>
<keyword evidence="3" id="KW-1185">Reference proteome</keyword>
<dbReference type="Proteomes" id="UP001589789">
    <property type="component" value="Unassembled WGS sequence"/>
</dbReference>
<proteinExistence type="predicted"/>
<evidence type="ECO:0000256" key="1">
    <source>
        <dbReference type="SAM" id="SignalP"/>
    </source>
</evidence>
<evidence type="ECO:0000313" key="2">
    <source>
        <dbReference type="EMBL" id="MFC0387087.1"/>
    </source>
</evidence>